<dbReference type="KEGG" id="csi:P262_03401"/>
<evidence type="ECO:0000313" key="2">
    <source>
        <dbReference type="Proteomes" id="UP000018545"/>
    </source>
</evidence>
<gene>
    <name evidence="1" type="ORF">P262_03401</name>
</gene>
<dbReference type="EMBL" id="CP006731">
    <property type="protein sequence ID" value="AHB70786.1"/>
    <property type="molecule type" value="Genomic_DNA"/>
</dbReference>
<dbReference type="Proteomes" id="UP000018545">
    <property type="component" value="Chromosome"/>
</dbReference>
<dbReference type="AlphaFoldDB" id="V5TZT5"/>
<name>V5TZT5_9ENTR</name>
<reference evidence="1 2" key="1">
    <citation type="journal article" date="2014" name="Genome Announc.">
        <title>Complete Genome Sequence of Cronobacter sakazakii Strain CMCC 45402.</title>
        <authorList>
            <person name="Zhao Z."/>
            <person name="Wang L."/>
            <person name="Wang B."/>
            <person name="Liang H."/>
            <person name="Ye Q."/>
            <person name="Zeng M."/>
        </authorList>
    </citation>
    <scope>NUCLEOTIDE SEQUENCE [LARGE SCALE GENOMIC DNA]</scope>
    <source>
        <strain evidence="2">45402</strain>
    </source>
</reference>
<accession>V5TZT5</accession>
<evidence type="ECO:0000313" key="1">
    <source>
        <dbReference type="EMBL" id="AHB70786.1"/>
    </source>
</evidence>
<organism evidence="1 2">
    <name type="scientific">Cronobacter malonaticus</name>
    <dbReference type="NCBI Taxonomy" id="413503"/>
    <lineage>
        <taxon>Bacteria</taxon>
        <taxon>Pseudomonadati</taxon>
        <taxon>Pseudomonadota</taxon>
        <taxon>Gammaproteobacteria</taxon>
        <taxon>Enterobacterales</taxon>
        <taxon>Enterobacteriaceae</taxon>
        <taxon>Cronobacter</taxon>
    </lineage>
</organism>
<proteinExistence type="predicted"/>
<protein>
    <submittedName>
        <fullName evidence="1">Uncharacterized protein</fullName>
    </submittedName>
</protein>
<dbReference type="HOGENOM" id="CLU_2681496_0_0_6"/>
<sequence>MSIRVTKISHVKIRAIRLSDAGLSFIRSAIAQTCGMEFSHHFRAAGFEGKHGAISRRRRFPVKRRANAKTEALT</sequence>